<dbReference type="RefSeq" id="WP_089868586.1">
    <property type="nucleotide sequence ID" value="NZ_FOTC01000002.1"/>
</dbReference>
<feature type="transmembrane region" description="Helical" evidence="2">
    <location>
        <begin position="95"/>
        <end position="114"/>
    </location>
</feature>
<dbReference type="STRING" id="553466.SAMN04487950_1781"/>
<dbReference type="Pfam" id="PF25927">
    <property type="entry name" value="DUF7972"/>
    <property type="match status" value="1"/>
</dbReference>
<proteinExistence type="predicted"/>
<dbReference type="AlphaFoldDB" id="A0A1I4DZQ0"/>
<feature type="transmembrane region" description="Helical" evidence="2">
    <location>
        <begin position="279"/>
        <end position="300"/>
    </location>
</feature>
<sequence>MSSGLDDDVDADAESQTEIETHGDSDIGTANTMLDRADESRIKLVVLLSANRLLITGALALGFFVAFMVLGQFYYPDFQADIQSGDTIETIFSTMLGAIITGTTLVVTITQLVISQENGPLGDQHARMSNTMDFRSYASELLEQPVPADPSAFLRVLVDATQKRARALRDAVSGSDNDQLRDELDEFTDSLTGNADEVRDELDGARFGTFDVLFAALDFNYGWKIFQVERMMYEYDDALSADQRQLFEELKTSLSMFGPAREHIKTLYFQWALIDLSQMILYAAVPALVVTGGMLAFVGSDSVTGVTFGIENILWVVDAAFTISLLPFLLLVSYIARIATIAKRTLAIGPLILRDSQR</sequence>
<feature type="transmembrane region" description="Helical" evidence="2">
    <location>
        <begin position="53"/>
        <end position="75"/>
    </location>
</feature>
<name>A0A1I4DZQ0_9EURY</name>
<evidence type="ECO:0000313" key="4">
    <source>
        <dbReference type="Proteomes" id="UP000199607"/>
    </source>
</evidence>
<reference evidence="4" key="1">
    <citation type="submission" date="2016-10" db="EMBL/GenBank/DDBJ databases">
        <authorList>
            <person name="Varghese N."/>
            <person name="Submissions S."/>
        </authorList>
    </citation>
    <scope>NUCLEOTIDE SEQUENCE [LARGE SCALE GENOMIC DNA]</scope>
    <source>
        <strain evidence="4">CGMCC 1.7738</strain>
    </source>
</reference>
<evidence type="ECO:0000256" key="1">
    <source>
        <dbReference type="SAM" id="MobiDB-lite"/>
    </source>
</evidence>
<keyword evidence="4" id="KW-1185">Reference proteome</keyword>
<dbReference type="EMBL" id="FOTC01000002">
    <property type="protein sequence ID" value="SFK98945.1"/>
    <property type="molecule type" value="Genomic_DNA"/>
</dbReference>
<feature type="transmembrane region" description="Helical" evidence="2">
    <location>
        <begin position="312"/>
        <end position="336"/>
    </location>
</feature>
<feature type="region of interest" description="Disordered" evidence="1">
    <location>
        <begin position="1"/>
        <end position="30"/>
    </location>
</feature>
<accession>A0A1I4DZQ0</accession>
<keyword evidence="2" id="KW-0812">Transmembrane</keyword>
<evidence type="ECO:0000313" key="3">
    <source>
        <dbReference type="EMBL" id="SFK98945.1"/>
    </source>
</evidence>
<dbReference type="Proteomes" id="UP000199607">
    <property type="component" value="Unassembled WGS sequence"/>
</dbReference>
<protein>
    <submittedName>
        <fullName evidence="3">Uncharacterized protein</fullName>
    </submittedName>
</protein>
<gene>
    <name evidence="3" type="ORF">SAMN04487950_1781</name>
</gene>
<evidence type="ECO:0000256" key="2">
    <source>
        <dbReference type="SAM" id="Phobius"/>
    </source>
</evidence>
<dbReference type="InterPro" id="IPR058278">
    <property type="entry name" value="DUF7972"/>
</dbReference>
<keyword evidence="2" id="KW-0472">Membrane</keyword>
<feature type="compositionally biased region" description="Acidic residues" evidence="1">
    <location>
        <begin position="1"/>
        <end position="17"/>
    </location>
</feature>
<keyword evidence="2" id="KW-1133">Transmembrane helix</keyword>
<organism evidence="3 4">
    <name type="scientific">Halogranum rubrum</name>
    <dbReference type="NCBI Taxonomy" id="553466"/>
    <lineage>
        <taxon>Archaea</taxon>
        <taxon>Methanobacteriati</taxon>
        <taxon>Methanobacteriota</taxon>
        <taxon>Stenosarchaea group</taxon>
        <taxon>Halobacteria</taxon>
        <taxon>Halobacteriales</taxon>
        <taxon>Haloferacaceae</taxon>
    </lineage>
</organism>